<sequence>MVFPADMDLEMRMELLEALEAVFHEDVSTVNQLVDSDREFDENDYEMLLALDENNHEHLGASAAQIANLPESTVHNDSFEACSICLETPFVGDTIRHLPCLHKFHKGCIDPWLSRKRSCPICKSDI</sequence>
<dbReference type="InterPro" id="IPR051834">
    <property type="entry name" value="RING_finger_E3_ligase"/>
</dbReference>
<dbReference type="GO" id="GO:0006511">
    <property type="term" value="P:ubiquitin-dependent protein catabolic process"/>
    <property type="evidence" value="ECO:0007669"/>
    <property type="project" value="TreeGrafter"/>
</dbReference>
<keyword evidence="1" id="KW-0479">Metal-binding</keyword>
<organism evidence="6">
    <name type="scientific">Opuntia streptacantha</name>
    <name type="common">Prickly pear cactus</name>
    <name type="synonym">Opuntia cardona</name>
    <dbReference type="NCBI Taxonomy" id="393608"/>
    <lineage>
        <taxon>Eukaryota</taxon>
        <taxon>Viridiplantae</taxon>
        <taxon>Streptophyta</taxon>
        <taxon>Embryophyta</taxon>
        <taxon>Tracheophyta</taxon>
        <taxon>Spermatophyta</taxon>
        <taxon>Magnoliopsida</taxon>
        <taxon>eudicotyledons</taxon>
        <taxon>Gunneridae</taxon>
        <taxon>Pentapetalae</taxon>
        <taxon>Caryophyllales</taxon>
        <taxon>Cactineae</taxon>
        <taxon>Cactaceae</taxon>
        <taxon>Opuntioideae</taxon>
        <taxon>Opuntia</taxon>
    </lineage>
</organism>
<dbReference type="GO" id="GO:0008270">
    <property type="term" value="F:zinc ion binding"/>
    <property type="evidence" value="ECO:0007669"/>
    <property type="project" value="UniProtKB-KW"/>
</dbReference>
<accession>A0A7C9A5J2</accession>
<dbReference type="PROSITE" id="PS50089">
    <property type="entry name" value="ZF_RING_2"/>
    <property type="match status" value="1"/>
</dbReference>
<dbReference type="AlphaFoldDB" id="A0A7C9A5J2"/>
<dbReference type="SMART" id="SM00184">
    <property type="entry name" value="RING"/>
    <property type="match status" value="1"/>
</dbReference>
<evidence type="ECO:0000256" key="1">
    <source>
        <dbReference type="ARBA" id="ARBA00022723"/>
    </source>
</evidence>
<keyword evidence="2 4" id="KW-0863">Zinc-finger</keyword>
<dbReference type="CDD" id="cd16454">
    <property type="entry name" value="RING-H2_PA-TM-RING"/>
    <property type="match status" value="1"/>
</dbReference>
<evidence type="ECO:0000256" key="4">
    <source>
        <dbReference type="PROSITE-ProRule" id="PRU00175"/>
    </source>
</evidence>
<reference evidence="6" key="1">
    <citation type="journal article" date="2013" name="J. Plant Res.">
        <title>Effect of fungi and light on seed germination of three Opuntia species from semiarid lands of central Mexico.</title>
        <authorList>
            <person name="Delgado-Sanchez P."/>
            <person name="Jimenez-Bremont J.F."/>
            <person name="Guerrero-Gonzalez Mde L."/>
            <person name="Flores J."/>
        </authorList>
    </citation>
    <scope>NUCLEOTIDE SEQUENCE</scope>
    <source>
        <tissue evidence="6">Cladode</tissue>
    </source>
</reference>
<dbReference type="PANTHER" id="PTHR45931">
    <property type="entry name" value="SI:CH211-59O9.10"/>
    <property type="match status" value="1"/>
</dbReference>
<evidence type="ECO:0000256" key="3">
    <source>
        <dbReference type="ARBA" id="ARBA00022833"/>
    </source>
</evidence>
<dbReference type="GO" id="GO:0061630">
    <property type="term" value="F:ubiquitin protein ligase activity"/>
    <property type="evidence" value="ECO:0007669"/>
    <property type="project" value="TreeGrafter"/>
</dbReference>
<dbReference type="SUPFAM" id="SSF57850">
    <property type="entry name" value="RING/U-box"/>
    <property type="match status" value="1"/>
</dbReference>
<evidence type="ECO:0000313" key="6">
    <source>
        <dbReference type="EMBL" id="MBA4658311.1"/>
    </source>
</evidence>
<evidence type="ECO:0000259" key="5">
    <source>
        <dbReference type="PROSITE" id="PS50089"/>
    </source>
</evidence>
<feature type="domain" description="RING-type" evidence="5">
    <location>
        <begin position="82"/>
        <end position="123"/>
    </location>
</feature>
<keyword evidence="3" id="KW-0862">Zinc</keyword>
<dbReference type="EMBL" id="GISG01199993">
    <property type="protein sequence ID" value="MBA4658311.1"/>
    <property type="molecule type" value="Transcribed_RNA"/>
</dbReference>
<proteinExistence type="predicted"/>
<protein>
    <recommendedName>
        <fullName evidence="5">RING-type domain-containing protein</fullName>
    </recommendedName>
</protein>
<dbReference type="Pfam" id="PF13639">
    <property type="entry name" value="zf-RING_2"/>
    <property type="match status" value="1"/>
</dbReference>
<reference evidence="6" key="2">
    <citation type="submission" date="2020-07" db="EMBL/GenBank/DDBJ databases">
        <authorList>
            <person name="Vera ALvarez R."/>
            <person name="Arias-Moreno D.M."/>
            <person name="Jimenez-Jacinto V."/>
            <person name="Jimenez-Bremont J.F."/>
            <person name="Swaminathan K."/>
            <person name="Moose S.P."/>
            <person name="Guerrero-Gonzalez M.L."/>
            <person name="Marino-Ramirez L."/>
            <person name="Landsman D."/>
            <person name="Rodriguez-Kessler M."/>
            <person name="Delgado-Sanchez P."/>
        </authorList>
    </citation>
    <scope>NUCLEOTIDE SEQUENCE</scope>
    <source>
        <tissue evidence="6">Cladode</tissue>
    </source>
</reference>
<dbReference type="FunFam" id="3.30.40.10:FF:000594">
    <property type="entry name" value="RING/U-box superfamily protein"/>
    <property type="match status" value="1"/>
</dbReference>
<dbReference type="InterPro" id="IPR013083">
    <property type="entry name" value="Znf_RING/FYVE/PHD"/>
</dbReference>
<dbReference type="GO" id="GO:0005634">
    <property type="term" value="C:nucleus"/>
    <property type="evidence" value="ECO:0007669"/>
    <property type="project" value="TreeGrafter"/>
</dbReference>
<dbReference type="Gene3D" id="3.30.40.10">
    <property type="entry name" value="Zinc/RING finger domain, C3HC4 (zinc finger)"/>
    <property type="match status" value="1"/>
</dbReference>
<dbReference type="PANTHER" id="PTHR45931:SF25">
    <property type="entry name" value="E3 UBIQUITIN-PROTEIN LIGASE RLIM-LIKE ISOFORM X1"/>
    <property type="match status" value="1"/>
</dbReference>
<dbReference type="InterPro" id="IPR001841">
    <property type="entry name" value="Znf_RING"/>
</dbReference>
<name>A0A7C9A5J2_OPUST</name>
<evidence type="ECO:0000256" key="2">
    <source>
        <dbReference type="ARBA" id="ARBA00022771"/>
    </source>
</evidence>